<evidence type="ECO:0000313" key="2">
    <source>
        <dbReference type="Proteomes" id="UP000269591"/>
    </source>
</evidence>
<keyword evidence="2" id="KW-1185">Reference proteome</keyword>
<reference evidence="2" key="1">
    <citation type="submission" date="2018-05" db="EMBL/GenBank/DDBJ databases">
        <title>Genome Sequencing of selected type strains of the family Eggerthellaceae.</title>
        <authorList>
            <person name="Danylec N."/>
            <person name="Stoll D.A."/>
            <person name="Doetsch A."/>
            <person name="Huch M."/>
        </authorList>
    </citation>
    <scope>NUCLEOTIDE SEQUENCE [LARGE SCALE GENOMIC DNA]</scope>
    <source>
        <strain evidence="2">DSM 24851</strain>
    </source>
</reference>
<sequence length="79" mass="9257">MRRRICTRKGRCGRFSHFRVLAVMRISATGCMTAWRRKADASFYRTGHSSFARAKRRARLFERIDHGRDDLARSRLVVG</sequence>
<name>A0A3N0B546_9ACTN</name>
<accession>A0A3N0B546</accession>
<dbReference type="AlphaFoldDB" id="A0A3N0B546"/>
<organism evidence="1 2">
    <name type="scientific">Slackia equolifaciens</name>
    <dbReference type="NCBI Taxonomy" id="498718"/>
    <lineage>
        <taxon>Bacteria</taxon>
        <taxon>Bacillati</taxon>
        <taxon>Actinomycetota</taxon>
        <taxon>Coriobacteriia</taxon>
        <taxon>Eggerthellales</taxon>
        <taxon>Eggerthellaceae</taxon>
        <taxon>Slackia</taxon>
    </lineage>
</organism>
<dbReference type="EMBL" id="QIBX01000001">
    <property type="protein sequence ID" value="RNL42020.1"/>
    <property type="molecule type" value="Genomic_DNA"/>
</dbReference>
<proteinExistence type="predicted"/>
<protein>
    <submittedName>
        <fullName evidence="1">Uncharacterized protein</fullName>
    </submittedName>
</protein>
<dbReference type="Proteomes" id="UP000269591">
    <property type="component" value="Unassembled WGS sequence"/>
</dbReference>
<evidence type="ECO:0000313" key="1">
    <source>
        <dbReference type="EMBL" id="RNL42020.1"/>
    </source>
</evidence>
<comment type="caution">
    <text evidence="1">The sequence shown here is derived from an EMBL/GenBank/DDBJ whole genome shotgun (WGS) entry which is preliminary data.</text>
</comment>
<gene>
    <name evidence="1" type="ORF">DMP06_01015</name>
</gene>